<evidence type="ECO:0000313" key="3">
    <source>
        <dbReference type="EMBL" id="OKA07181.1"/>
    </source>
</evidence>
<evidence type="ECO:0000313" key="4">
    <source>
        <dbReference type="Proteomes" id="UP000076321"/>
    </source>
</evidence>
<organism evidence="2 4">
    <name type="scientific">Amycolatopsis regifaucium</name>
    <dbReference type="NCBI Taxonomy" id="546365"/>
    <lineage>
        <taxon>Bacteria</taxon>
        <taxon>Bacillati</taxon>
        <taxon>Actinomycetota</taxon>
        <taxon>Actinomycetes</taxon>
        <taxon>Pseudonocardiales</taxon>
        <taxon>Pseudonocardiaceae</taxon>
        <taxon>Amycolatopsis</taxon>
    </lineage>
</organism>
<reference evidence="3 5" key="2">
    <citation type="submission" date="2016-11" db="EMBL/GenBank/DDBJ databases">
        <title>Genome sequencing of Amycolatopsis regifaucium.</title>
        <authorList>
            <person name="Mayilraj S."/>
            <person name="Kaur N."/>
        </authorList>
    </citation>
    <scope>NUCLEOTIDE SEQUENCE [LARGE SCALE GENOMIC DNA]</scope>
    <source>
        <strain evidence="3 5">GY080</strain>
    </source>
</reference>
<comment type="caution">
    <text evidence="2">The sequence shown here is derived from an EMBL/GenBank/DDBJ whole genome shotgun (WGS) entry which is preliminary data.</text>
</comment>
<evidence type="ECO:0000259" key="1">
    <source>
        <dbReference type="PROSITE" id="PS50801"/>
    </source>
</evidence>
<dbReference type="InterPro" id="IPR036513">
    <property type="entry name" value="STAS_dom_sf"/>
</dbReference>
<dbReference type="PROSITE" id="PS50801">
    <property type="entry name" value="STAS"/>
    <property type="match status" value="1"/>
</dbReference>
<dbReference type="GO" id="GO:0043856">
    <property type="term" value="F:anti-sigma factor antagonist activity"/>
    <property type="evidence" value="ECO:0007669"/>
    <property type="project" value="TreeGrafter"/>
</dbReference>
<dbReference type="Pfam" id="PF01740">
    <property type="entry name" value="STAS"/>
    <property type="match status" value="1"/>
</dbReference>
<evidence type="ECO:0000313" key="5">
    <source>
        <dbReference type="Proteomes" id="UP000186883"/>
    </source>
</evidence>
<dbReference type="RefSeq" id="WP_061982953.1">
    <property type="nucleotide sequence ID" value="NZ_FOPQ01000011.1"/>
</dbReference>
<protein>
    <submittedName>
        <fullName evidence="2">Two-component system response regulator</fullName>
    </submittedName>
</protein>
<gene>
    <name evidence="3" type="ORF">ATP06_0214995</name>
    <name evidence="2" type="ORF">AVL48_00795</name>
</gene>
<sequence>MIDRLPFPRGSRHGPAVRTVLRVSVPRPRPSDEHLMRVRRIRWSDDLLVVSAAGEIDLATAGRLERALRGSLPATTIIDLTEVTFLGVAGLRVIESSAARARTERRATGVVACTHPVLRLLHLFGVDAHIPLYRHLAAAVREVPKAVPARNP</sequence>
<dbReference type="CDD" id="cd07043">
    <property type="entry name" value="STAS_anti-anti-sigma_factors"/>
    <property type="match status" value="1"/>
</dbReference>
<name>A0A154MXA7_9PSEU</name>
<dbReference type="EMBL" id="LQCI01000001">
    <property type="protein sequence ID" value="KZB88650.1"/>
    <property type="molecule type" value="Genomic_DNA"/>
</dbReference>
<proteinExistence type="predicted"/>
<evidence type="ECO:0000313" key="2">
    <source>
        <dbReference type="EMBL" id="KZB88650.1"/>
    </source>
</evidence>
<feature type="domain" description="STAS" evidence="1">
    <location>
        <begin position="37"/>
        <end position="143"/>
    </location>
</feature>
<dbReference type="SUPFAM" id="SSF52091">
    <property type="entry name" value="SpoIIaa-like"/>
    <property type="match status" value="1"/>
</dbReference>
<dbReference type="Proteomes" id="UP000076321">
    <property type="component" value="Unassembled WGS sequence"/>
</dbReference>
<dbReference type="PANTHER" id="PTHR33495">
    <property type="entry name" value="ANTI-SIGMA FACTOR ANTAGONIST TM_1081-RELATED-RELATED"/>
    <property type="match status" value="1"/>
</dbReference>
<dbReference type="AlphaFoldDB" id="A0A154MXA7"/>
<dbReference type="EMBL" id="LOBU02000013">
    <property type="protein sequence ID" value="OKA07181.1"/>
    <property type="molecule type" value="Genomic_DNA"/>
</dbReference>
<reference evidence="2 4" key="1">
    <citation type="submission" date="2015-12" db="EMBL/GenBank/DDBJ databases">
        <title>Amycolatopsis regifaucium genome sequencing and assembly.</title>
        <authorList>
            <person name="Mayilraj S."/>
        </authorList>
    </citation>
    <scope>NUCLEOTIDE SEQUENCE [LARGE SCALE GENOMIC DNA]</scope>
    <source>
        <strain evidence="2 4">GY080</strain>
    </source>
</reference>
<dbReference type="Gene3D" id="3.30.750.24">
    <property type="entry name" value="STAS domain"/>
    <property type="match status" value="1"/>
</dbReference>
<accession>A0A154MXA7</accession>
<dbReference type="InterPro" id="IPR002645">
    <property type="entry name" value="STAS_dom"/>
</dbReference>
<dbReference type="Proteomes" id="UP000186883">
    <property type="component" value="Unassembled WGS sequence"/>
</dbReference>
<dbReference type="PANTHER" id="PTHR33495:SF2">
    <property type="entry name" value="ANTI-SIGMA FACTOR ANTAGONIST TM_1081-RELATED"/>
    <property type="match status" value="1"/>
</dbReference>
<keyword evidence="5" id="KW-1185">Reference proteome</keyword>
<dbReference type="OrthoDB" id="3696440at2"/>